<dbReference type="InterPro" id="IPR011050">
    <property type="entry name" value="Pectin_lyase_fold/virulence"/>
</dbReference>
<dbReference type="AlphaFoldDB" id="A0A1E5UJR3"/>
<keyword evidence="4" id="KW-0134">Cell wall</keyword>
<keyword evidence="4" id="KW-0964">Secreted</keyword>
<comment type="subcellular location">
    <subcellularLocation>
        <location evidence="4">Secreted</location>
        <location evidence="4">Cell wall</location>
    </subcellularLocation>
</comment>
<dbReference type="Gene3D" id="2.160.20.10">
    <property type="entry name" value="Single-stranded right-handed beta-helix, Pectin lyase-like"/>
    <property type="match status" value="1"/>
</dbReference>
<dbReference type="GO" id="GO:0030599">
    <property type="term" value="F:pectinesterase activity"/>
    <property type="evidence" value="ECO:0007669"/>
    <property type="project" value="UniProtKB-UniRule"/>
</dbReference>
<evidence type="ECO:0000259" key="5">
    <source>
        <dbReference type="Pfam" id="PF01095"/>
    </source>
</evidence>
<proteinExistence type="predicted"/>
<comment type="function">
    <text evidence="4">Acts in the modification of cell walls via demethylesterification of cell wall pectin.</text>
</comment>
<name>A0A1E5UJR3_9POAL</name>
<protein>
    <recommendedName>
        <fullName evidence="4">Pectinesterase</fullName>
        <ecNumber evidence="4">3.1.1.11</ecNumber>
    </recommendedName>
</protein>
<keyword evidence="7" id="KW-1185">Reference proteome</keyword>
<comment type="caution">
    <text evidence="6">The sequence shown here is derived from an EMBL/GenBank/DDBJ whole genome shotgun (WGS) entry which is preliminary data.</text>
</comment>
<dbReference type="SUPFAM" id="SSF51126">
    <property type="entry name" value="Pectin lyase-like"/>
    <property type="match status" value="1"/>
</dbReference>
<dbReference type="STRING" id="888268.A0A1E5UJR3"/>
<dbReference type="GO" id="GO:0045490">
    <property type="term" value="P:pectin catabolic process"/>
    <property type="evidence" value="ECO:0007669"/>
    <property type="project" value="UniProtKB-UniRule"/>
</dbReference>
<gene>
    <name evidence="6" type="ORF">BAE44_0025894</name>
</gene>
<keyword evidence="3 4" id="KW-0063">Aspartyl esterase</keyword>
<dbReference type="OrthoDB" id="1936831at2759"/>
<dbReference type="PROSITE" id="PS00800">
    <property type="entry name" value="PECTINESTERASE_1"/>
    <property type="match status" value="1"/>
</dbReference>
<evidence type="ECO:0000256" key="4">
    <source>
        <dbReference type="RuleBase" id="RU000589"/>
    </source>
</evidence>
<dbReference type="EMBL" id="LWDX02074806">
    <property type="protein sequence ID" value="OEL13087.1"/>
    <property type="molecule type" value="Genomic_DNA"/>
</dbReference>
<evidence type="ECO:0000256" key="3">
    <source>
        <dbReference type="ARBA" id="ARBA00023085"/>
    </source>
</evidence>
<keyword evidence="2 4" id="KW-0378">Hydrolase</keyword>
<evidence type="ECO:0000313" key="7">
    <source>
        <dbReference type="Proteomes" id="UP000095767"/>
    </source>
</evidence>
<dbReference type="GO" id="GO:0042545">
    <property type="term" value="P:cell wall modification"/>
    <property type="evidence" value="ECO:0007669"/>
    <property type="project" value="UniProtKB-UniRule"/>
</dbReference>
<dbReference type="PANTHER" id="PTHR31707">
    <property type="entry name" value="PECTINESTERASE"/>
    <property type="match status" value="1"/>
</dbReference>
<dbReference type="Proteomes" id="UP000095767">
    <property type="component" value="Unassembled WGS sequence"/>
</dbReference>
<sequence length="153" mass="16567">MSSRHGATMPAWAEQMLKQQAATPRVHTVVVVAQDGSGDFNTVGAAIAAAPKRSPSRYVIHIKKGTYNEIVRIYESIWNLTLLGDGIGVTIITGSRSVDKFPMRETATLSYVAWNDSAIGLDTLFYGEYKNSGPGSGCEWKGEVARVSFHGCN</sequence>
<reference evidence="6 7" key="1">
    <citation type="submission" date="2016-09" db="EMBL/GenBank/DDBJ databases">
        <title>The draft genome of Dichanthelium oligosanthes: A C3 panicoid grass species.</title>
        <authorList>
            <person name="Studer A.J."/>
            <person name="Schnable J.C."/>
            <person name="Brutnell T.P."/>
        </authorList>
    </citation>
    <scope>NUCLEOTIDE SEQUENCE [LARGE SCALE GENOMIC DNA]</scope>
    <source>
        <strain evidence="7">cv. Kellogg 1175</strain>
        <tissue evidence="6">Leaf</tissue>
    </source>
</reference>
<organism evidence="6 7">
    <name type="scientific">Dichanthelium oligosanthes</name>
    <dbReference type="NCBI Taxonomy" id="888268"/>
    <lineage>
        <taxon>Eukaryota</taxon>
        <taxon>Viridiplantae</taxon>
        <taxon>Streptophyta</taxon>
        <taxon>Embryophyta</taxon>
        <taxon>Tracheophyta</taxon>
        <taxon>Spermatophyta</taxon>
        <taxon>Magnoliopsida</taxon>
        <taxon>Liliopsida</taxon>
        <taxon>Poales</taxon>
        <taxon>Poaceae</taxon>
        <taxon>PACMAD clade</taxon>
        <taxon>Panicoideae</taxon>
        <taxon>Panicodae</taxon>
        <taxon>Paniceae</taxon>
        <taxon>Dichantheliinae</taxon>
        <taxon>Dichanthelium</taxon>
    </lineage>
</organism>
<comment type="pathway">
    <text evidence="1 4">Glycan metabolism; pectin degradation; 2-dehydro-3-deoxy-D-gluconate from pectin: step 1/5.</text>
</comment>
<dbReference type="InterPro" id="IPR012334">
    <property type="entry name" value="Pectin_lyas_fold"/>
</dbReference>
<feature type="domain" description="Pectinesterase catalytic" evidence="5">
    <location>
        <begin position="30"/>
        <end position="111"/>
    </location>
</feature>
<comment type="catalytic activity">
    <reaction evidence="4">
        <text>[(1-&gt;4)-alpha-D-galacturonosyl methyl ester](n) + n H2O = [(1-&gt;4)-alpha-D-galacturonosyl](n) + n methanol + n H(+)</text>
        <dbReference type="Rhea" id="RHEA:22380"/>
        <dbReference type="Rhea" id="RHEA-COMP:14570"/>
        <dbReference type="Rhea" id="RHEA-COMP:14573"/>
        <dbReference type="ChEBI" id="CHEBI:15377"/>
        <dbReference type="ChEBI" id="CHEBI:15378"/>
        <dbReference type="ChEBI" id="CHEBI:17790"/>
        <dbReference type="ChEBI" id="CHEBI:140522"/>
        <dbReference type="ChEBI" id="CHEBI:140523"/>
        <dbReference type="EC" id="3.1.1.11"/>
    </reaction>
</comment>
<dbReference type="UniPathway" id="UPA00545">
    <property type="reaction ID" value="UER00823"/>
</dbReference>
<keyword evidence="4" id="KW-0961">Cell wall biogenesis/degradation</keyword>
<dbReference type="InterPro" id="IPR000070">
    <property type="entry name" value="Pectinesterase_cat"/>
</dbReference>
<evidence type="ECO:0000256" key="2">
    <source>
        <dbReference type="ARBA" id="ARBA00022801"/>
    </source>
</evidence>
<evidence type="ECO:0000313" key="6">
    <source>
        <dbReference type="EMBL" id="OEL13087.1"/>
    </source>
</evidence>
<dbReference type="Pfam" id="PF01095">
    <property type="entry name" value="Pectinesterase"/>
    <property type="match status" value="1"/>
</dbReference>
<dbReference type="EC" id="3.1.1.11" evidence="4"/>
<dbReference type="InterPro" id="IPR018040">
    <property type="entry name" value="Pectinesterase_Tyr_AS"/>
</dbReference>
<evidence type="ECO:0000256" key="1">
    <source>
        <dbReference type="ARBA" id="ARBA00005184"/>
    </source>
</evidence>
<accession>A0A1E5UJR3</accession>